<dbReference type="PRINTS" id="PR00463">
    <property type="entry name" value="EP450I"/>
</dbReference>
<dbReference type="OrthoDB" id="1103324at2759"/>
<keyword evidence="4 12" id="KW-0349">Heme</keyword>
<dbReference type="InterPro" id="IPR017972">
    <property type="entry name" value="Cyt_P450_CS"/>
</dbReference>
<dbReference type="GO" id="GO:0016709">
    <property type="term" value="F:oxidoreductase activity, acting on paired donors, with incorporation or reduction of molecular oxygen, NAD(P)H as one donor, and incorporation of one atom of oxygen"/>
    <property type="evidence" value="ECO:0007669"/>
    <property type="project" value="TreeGrafter"/>
</dbReference>
<keyword evidence="7 14" id="KW-1133">Transmembrane helix</keyword>
<dbReference type="FunFam" id="1.10.630.10:FF:000019">
    <property type="entry name" value="Cytochrome P450 family protein"/>
    <property type="match status" value="1"/>
</dbReference>
<evidence type="ECO:0000256" key="6">
    <source>
        <dbReference type="ARBA" id="ARBA00022723"/>
    </source>
</evidence>
<dbReference type="GO" id="GO:0020037">
    <property type="term" value="F:heme binding"/>
    <property type="evidence" value="ECO:0007669"/>
    <property type="project" value="InterPro"/>
</dbReference>
<evidence type="ECO:0000256" key="11">
    <source>
        <dbReference type="ARBA" id="ARBA00023136"/>
    </source>
</evidence>
<dbReference type="PRINTS" id="PR00385">
    <property type="entry name" value="P450"/>
</dbReference>
<evidence type="ECO:0000256" key="5">
    <source>
        <dbReference type="ARBA" id="ARBA00022692"/>
    </source>
</evidence>
<protein>
    <submittedName>
        <fullName evidence="15">Uncharacterized protein</fullName>
    </submittedName>
</protein>
<gene>
    <name evidence="15" type="ORF">F0562_017166</name>
</gene>
<comment type="cofactor">
    <cofactor evidence="1 12">
        <name>heme</name>
        <dbReference type="ChEBI" id="CHEBI:30413"/>
    </cofactor>
</comment>
<feature type="transmembrane region" description="Helical" evidence="14">
    <location>
        <begin position="7"/>
        <end position="28"/>
    </location>
</feature>
<proteinExistence type="inferred from homology"/>
<comment type="subcellular location">
    <subcellularLocation>
        <location evidence="2">Membrane</location>
        <topology evidence="2">Single-pass membrane protein</topology>
    </subcellularLocation>
</comment>
<feature type="binding site" description="axial binding residue" evidence="12">
    <location>
        <position position="460"/>
    </location>
    <ligand>
        <name>heme</name>
        <dbReference type="ChEBI" id="CHEBI:30413"/>
    </ligand>
    <ligandPart>
        <name>Fe</name>
        <dbReference type="ChEBI" id="CHEBI:18248"/>
    </ligandPart>
</feature>
<keyword evidence="9 12" id="KW-0408">Iron</keyword>
<keyword evidence="16" id="KW-1185">Reference proteome</keyword>
<reference evidence="15 16" key="1">
    <citation type="submission" date="2019-09" db="EMBL/GenBank/DDBJ databases">
        <title>A chromosome-level genome assembly of the Chinese tupelo Nyssa sinensis.</title>
        <authorList>
            <person name="Yang X."/>
            <person name="Kang M."/>
            <person name="Yang Y."/>
            <person name="Xiong H."/>
            <person name="Wang M."/>
            <person name="Zhang Z."/>
            <person name="Wang Z."/>
            <person name="Wu H."/>
            <person name="Ma T."/>
            <person name="Liu J."/>
            <person name="Xi Z."/>
        </authorList>
    </citation>
    <scope>NUCLEOTIDE SEQUENCE [LARGE SCALE GENOMIC DNA]</scope>
    <source>
        <strain evidence="15">J267</strain>
        <tissue evidence="15">Leaf</tissue>
    </source>
</reference>
<evidence type="ECO:0000256" key="8">
    <source>
        <dbReference type="ARBA" id="ARBA00023002"/>
    </source>
</evidence>
<dbReference type="SUPFAM" id="SSF48264">
    <property type="entry name" value="Cytochrome P450"/>
    <property type="match status" value="1"/>
</dbReference>
<evidence type="ECO:0000256" key="2">
    <source>
        <dbReference type="ARBA" id="ARBA00004167"/>
    </source>
</evidence>
<keyword evidence="6 12" id="KW-0479">Metal-binding</keyword>
<sequence>MATIIEFKFGCFLFGIWFLSTLIVRSLIKKHAKSKAVLQHPPCPPALPIIGHLHLLGFVFPKSFQTLASRYGPLMRIHIGASTSYLVSNATVAKEVFKTHDVSFASRPEFGSSEYSIYKDSSSFFKADYGTYWRFMKKICMMELLSAPQLNRFAGIRKEEMMKFLETLVRCSDEAEACNLGAEIMTMTNNTICRMAMSTRCSGNANQSQMIREFVKGLQQLVPMMSLGEMLGPLKRYDLFGTGRRLKALLMQYDKLIEEIMMEHEKERNAIDGERERKDMMDILLDISEDESAEVKLTRNDIKAFLLEIFLGGTETTSVVLQWALAELINHPEVFKKLREEINTIVGSTRLVQESDIPNLPYLQAVVKESLRLHPTVPLIPRKCREDCKINGYDILSNSRMIINVYAIMRDPDSWEDPSKFVPERFLVSSTEKHGDHEHQGDMKGQNFKYVPFGGGRRGCPGAALAYTVLHVMIAVLVQCFDWKIKGGEKVDMEEGSGFTCGMAHPLVCCPITRLNPLEVAVCSS</sequence>
<accession>A0A5J4ZH70</accession>
<dbReference type="Pfam" id="PF00067">
    <property type="entry name" value="p450"/>
    <property type="match status" value="1"/>
</dbReference>
<dbReference type="GO" id="GO:0005506">
    <property type="term" value="F:iron ion binding"/>
    <property type="evidence" value="ECO:0007669"/>
    <property type="project" value="InterPro"/>
</dbReference>
<evidence type="ECO:0000313" key="15">
    <source>
        <dbReference type="EMBL" id="KAA8517016.1"/>
    </source>
</evidence>
<keyword evidence="11 14" id="KW-0472">Membrane</keyword>
<dbReference type="InterPro" id="IPR002401">
    <property type="entry name" value="Cyt_P450_E_grp-I"/>
</dbReference>
<name>A0A5J4ZH70_9ASTE</name>
<dbReference type="PANTHER" id="PTHR24298:SF204">
    <property type="entry name" value="CYTOCHROME P450, FAMILY 712, SUBFAMILY A, POLYPEPTIDE 1"/>
    <property type="match status" value="1"/>
</dbReference>
<evidence type="ECO:0000256" key="12">
    <source>
        <dbReference type="PIRSR" id="PIRSR602401-1"/>
    </source>
</evidence>
<dbReference type="AlphaFoldDB" id="A0A5J4ZH70"/>
<evidence type="ECO:0000256" key="14">
    <source>
        <dbReference type="SAM" id="Phobius"/>
    </source>
</evidence>
<evidence type="ECO:0000256" key="13">
    <source>
        <dbReference type="RuleBase" id="RU000461"/>
    </source>
</evidence>
<dbReference type="EMBL" id="CM018051">
    <property type="protein sequence ID" value="KAA8517016.1"/>
    <property type="molecule type" value="Genomic_DNA"/>
</dbReference>
<evidence type="ECO:0000256" key="9">
    <source>
        <dbReference type="ARBA" id="ARBA00023004"/>
    </source>
</evidence>
<dbReference type="Gene3D" id="1.10.630.10">
    <property type="entry name" value="Cytochrome P450"/>
    <property type="match status" value="1"/>
</dbReference>
<keyword evidence="8 13" id="KW-0560">Oxidoreductase</keyword>
<dbReference type="PROSITE" id="PS00086">
    <property type="entry name" value="CYTOCHROME_P450"/>
    <property type="match status" value="1"/>
</dbReference>
<dbReference type="CDD" id="cd20655">
    <property type="entry name" value="CYP93"/>
    <property type="match status" value="1"/>
</dbReference>
<keyword evidence="5 14" id="KW-0812">Transmembrane</keyword>
<evidence type="ECO:0000256" key="3">
    <source>
        <dbReference type="ARBA" id="ARBA00010617"/>
    </source>
</evidence>
<dbReference type="InterPro" id="IPR001128">
    <property type="entry name" value="Cyt_P450"/>
</dbReference>
<dbReference type="PANTHER" id="PTHR24298">
    <property type="entry name" value="FLAVONOID 3'-MONOOXYGENASE-RELATED"/>
    <property type="match status" value="1"/>
</dbReference>
<keyword evidence="10 13" id="KW-0503">Monooxygenase</keyword>
<evidence type="ECO:0000256" key="10">
    <source>
        <dbReference type="ARBA" id="ARBA00023033"/>
    </source>
</evidence>
<dbReference type="InterPro" id="IPR051103">
    <property type="entry name" value="Plant_metabolite_P450s"/>
</dbReference>
<dbReference type="InterPro" id="IPR036396">
    <property type="entry name" value="Cyt_P450_sf"/>
</dbReference>
<evidence type="ECO:0000256" key="4">
    <source>
        <dbReference type="ARBA" id="ARBA00022617"/>
    </source>
</evidence>
<organism evidence="15 16">
    <name type="scientific">Nyssa sinensis</name>
    <dbReference type="NCBI Taxonomy" id="561372"/>
    <lineage>
        <taxon>Eukaryota</taxon>
        <taxon>Viridiplantae</taxon>
        <taxon>Streptophyta</taxon>
        <taxon>Embryophyta</taxon>
        <taxon>Tracheophyta</taxon>
        <taxon>Spermatophyta</taxon>
        <taxon>Magnoliopsida</taxon>
        <taxon>eudicotyledons</taxon>
        <taxon>Gunneridae</taxon>
        <taxon>Pentapetalae</taxon>
        <taxon>asterids</taxon>
        <taxon>Cornales</taxon>
        <taxon>Nyssaceae</taxon>
        <taxon>Nyssa</taxon>
    </lineage>
</organism>
<dbReference type="Proteomes" id="UP000325577">
    <property type="component" value="Linkage Group LG8"/>
</dbReference>
<evidence type="ECO:0000256" key="1">
    <source>
        <dbReference type="ARBA" id="ARBA00001971"/>
    </source>
</evidence>
<evidence type="ECO:0000313" key="16">
    <source>
        <dbReference type="Proteomes" id="UP000325577"/>
    </source>
</evidence>
<comment type="similarity">
    <text evidence="3 13">Belongs to the cytochrome P450 family.</text>
</comment>
<evidence type="ECO:0000256" key="7">
    <source>
        <dbReference type="ARBA" id="ARBA00022989"/>
    </source>
</evidence>
<dbReference type="GO" id="GO:0016020">
    <property type="term" value="C:membrane"/>
    <property type="evidence" value="ECO:0007669"/>
    <property type="project" value="UniProtKB-SubCell"/>
</dbReference>